<dbReference type="InterPro" id="IPR018873">
    <property type="entry name" value="KilA-N_DNA-bd_domain"/>
</dbReference>
<reference evidence="2 5" key="1">
    <citation type="submission" date="2019-03" db="EMBL/GenBank/DDBJ databases">
        <title>Long-read sequencing reveals hyperdense prophage content in a complex bacterial symbiont genome.</title>
        <authorList>
            <person name="Frost C.L."/>
            <person name="Siozios S."/>
            <person name="Nadal-Jimenez P."/>
            <person name="Brockhurst M.A."/>
            <person name="King K.C."/>
            <person name="Darby A.C."/>
            <person name="Hurst G.D.D."/>
        </authorList>
    </citation>
    <scope>NUCLEOTIDE SEQUENCE [LARGE SCALE GENOMIC DNA]</scope>
    <source>
        <strain evidence="2 5">FIN</strain>
    </source>
</reference>
<dbReference type="Proteomes" id="UP001177592">
    <property type="component" value="Chromosome"/>
</dbReference>
<organism evidence="2 5">
    <name type="scientific">Arsenophonus nasoniae</name>
    <name type="common">son-killer infecting Nasonia vitripennis</name>
    <dbReference type="NCBI Taxonomy" id="638"/>
    <lineage>
        <taxon>Bacteria</taxon>
        <taxon>Pseudomonadati</taxon>
        <taxon>Pseudomonadota</taxon>
        <taxon>Gammaproteobacteria</taxon>
        <taxon>Enterobacterales</taxon>
        <taxon>Morganellaceae</taxon>
        <taxon>Arsenophonus</taxon>
    </lineage>
</organism>
<dbReference type="EMBL" id="CP123523">
    <property type="protein sequence ID" value="WGM06614.1"/>
    <property type="molecule type" value="Genomic_DNA"/>
</dbReference>
<dbReference type="Proteomes" id="UP000295134">
    <property type="component" value="Chromosome"/>
</dbReference>
<name>A0A4P7KR75_9GAMM</name>
<sequence>MQNLITIDSNQLPVIEWQNVRVVTTETLAKGYAISEAGIRKNLSRNRNRFIEGVHVFKLEGKELHEFRNRVTINDSVNKHTTSLTLWTEKGAARMSKIVDTDEAWAFFEKMENAYFRPIQYQKTLPGNYIQALEALVESEKEKLVISDERDKAIRTKSQISRTREASAMGKLSVATRKNRELTERLGESVKHATITAVKNATGKEYKFAPLRRWCRENQMEATEVPDIRYGQVKSWPAESWLQVYGINLKSLFANSQRIH</sequence>
<geneLocation type="plasmid" evidence="4 6">
    <name>paNv_CAN13</name>
</geneLocation>
<dbReference type="GeneID" id="96876285"/>
<keyword evidence="4" id="KW-0614">Plasmid</keyword>
<evidence type="ECO:0000313" key="4">
    <source>
        <dbReference type="EMBL" id="WGM09046.1"/>
    </source>
</evidence>
<dbReference type="EMBL" id="CP123536">
    <property type="protein sequence ID" value="WGM09046.1"/>
    <property type="molecule type" value="Genomic_DNA"/>
</dbReference>
<dbReference type="EMBL" id="CP038613">
    <property type="protein sequence ID" value="QBY42505.1"/>
    <property type="molecule type" value="Genomic_DNA"/>
</dbReference>
<evidence type="ECO:0000313" key="3">
    <source>
        <dbReference type="EMBL" id="WGM06614.1"/>
    </source>
</evidence>
<evidence type="ECO:0000259" key="1">
    <source>
        <dbReference type="Pfam" id="PF10543"/>
    </source>
</evidence>
<keyword evidence="6" id="KW-1185">Reference proteome</keyword>
<dbReference type="RefSeq" id="WP_135677494.1">
    <property type="nucleotide sequence ID" value="NZ_CP038613.1"/>
</dbReference>
<evidence type="ECO:0000313" key="2">
    <source>
        <dbReference type="EMBL" id="QBY42505.1"/>
    </source>
</evidence>
<dbReference type="AlphaFoldDB" id="A0A4P7KR75"/>
<dbReference type="Proteomes" id="UP001177592">
    <property type="component" value="Plasmid paNv_CAN13"/>
</dbReference>
<proteinExistence type="predicted"/>
<feature type="domain" description="KilA-N DNA-binding" evidence="1">
    <location>
        <begin position="13"/>
        <end position="98"/>
    </location>
</feature>
<accession>A0A4P7KR75</accession>
<dbReference type="Pfam" id="PF10543">
    <property type="entry name" value="ORF6N"/>
    <property type="match status" value="1"/>
</dbReference>
<gene>
    <name evidence="2" type="ORF">ArsFIN_10570</name>
    <name evidence="3" type="ORF">QE258_04645</name>
    <name evidence="4" type="ORF">QE258_27425</name>
</gene>
<protein>
    <submittedName>
        <fullName evidence="2">ORF6N domain protein</fullName>
    </submittedName>
    <submittedName>
        <fullName evidence="3">ORF6N domain-containing protein</fullName>
    </submittedName>
</protein>
<dbReference type="KEGG" id="ans:ArsFIN_10570"/>
<evidence type="ECO:0000313" key="5">
    <source>
        <dbReference type="Proteomes" id="UP000295134"/>
    </source>
</evidence>
<reference evidence="3" key="2">
    <citation type="submission" date="2023-04" db="EMBL/GenBank/DDBJ databases">
        <title>Genome dynamics across the evolutionary transition to endosymbiosis.</title>
        <authorList>
            <person name="Siozios S."/>
            <person name="Nadal-Jimenez P."/>
            <person name="Azagi T."/>
            <person name="Sprong H."/>
            <person name="Frost C.L."/>
            <person name="Parratt S.R."/>
            <person name="Taylor G."/>
            <person name="Brettell L."/>
            <person name="Lew K.C."/>
            <person name="Croft L."/>
            <person name="King K.C."/>
            <person name="Brockhurst M.A."/>
            <person name="Hypsa V."/>
            <person name="Novakova E."/>
            <person name="Darby A.C."/>
            <person name="Hurst G.D.D."/>
        </authorList>
    </citation>
    <scope>NUCLEOTIDE SEQUENCE</scope>
    <source>
        <strain evidence="3">ANv_CAN</strain>
        <plasmid evidence="4">paNv_CAN13</plasmid>
    </source>
</reference>
<evidence type="ECO:0000313" key="6">
    <source>
        <dbReference type="Proteomes" id="UP001177592"/>
    </source>
</evidence>